<dbReference type="Proteomes" id="UP000602653">
    <property type="component" value="Chromosome"/>
</dbReference>
<dbReference type="SUPFAM" id="SSF52540">
    <property type="entry name" value="P-loop containing nucleoside triphosphate hydrolases"/>
    <property type="match status" value="1"/>
</dbReference>
<protein>
    <recommendedName>
        <fullName evidence="4">DNA repair protein</fullName>
    </recommendedName>
</protein>
<dbReference type="InterPro" id="IPR054787">
    <property type="entry name" value="TrlF_ATPase"/>
</dbReference>
<evidence type="ECO:0000313" key="2">
    <source>
        <dbReference type="EMBL" id="QRV02831.1"/>
    </source>
</evidence>
<dbReference type="InterPro" id="IPR027417">
    <property type="entry name" value="P-loop_NTPase"/>
</dbReference>
<keyword evidence="1" id="KW-0175">Coiled coil</keyword>
<evidence type="ECO:0008006" key="4">
    <source>
        <dbReference type="Google" id="ProtNLM"/>
    </source>
</evidence>
<proteinExistence type="predicted"/>
<dbReference type="NCBIfam" id="NF045780">
    <property type="entry name" value="TrlF_fam_ATP"/>
    <property type="match status" value="1"/>
</dbReference>
<dbReference type="Gene3D" id="3.40.50.300">
    <property type="entry name" value="P-loop containing nucleotide triphosphate hydrolases"/>
    <property type="match status" value="2"/>
</dbReference>
<dbReference type="EMBL" id="CP070228">
    <property type="protein sequence ID" value="QRV02831.1"/>
    <property type="molecule type" value="Genomic_DNA"/>
</dbReference>
<organism evidence="2 3">
    <name type="scientific">Arcanobacterium phocisimile</name>
    <dbReference type="NCBI Taxonomy" id="1302235"/>
    <lineage>
        <taxon>Bacteria</taxon>
        <taxon>Bacillati</taxon>
        <taxon>Actinomycetota</taxon>
        <taxon>Actinomycetes</taxon>
        <taxon>Actinomycetales</taxon>
        <taxon>Actinomycetaceae</taxon>
        <taxon>Arcanobacterium</taxon>
    </lineage>
</organism>
<reference evidence="2 3" key="1">
    <citation type="submission" date="2021-02" db="EMBL/GenBank/DDBJ databases">
        <title>Complete Genome Sequence of Arcanobacterium phocisimile strain DSM 26142T from a harbour seal.</title>
        <authorList>
            <person name="Borowiak M."/>
            <person name="Alssahen M."/>
            <person name="Malorny B."/>
            <person name="Laemmler C."/>
            <person name="Siebert U."/>
            <person name="Ploetz M."/>
            <person name="Abdulmawjood A."/>
        </authorList>
    </citation>
    <scope>NUCLEOTIDE SEQUENCE [LARGE SCALE GENOMIC DNA]</scope>
    <source>
        <strain evidence="2 3">DSM 26142</strain>
    </source>
</reference>
<accession>A0ABX7II81</accession>
<gene>
    <name evidence="2" type="ORF">JTE88_03660</name>
</gene>
<evidence type="ECO:0000256" key="1">
    <source>
        <dbReference type="SAM" id="Coils"/>
    </source>
</evidence>
<feature type="coiled-coil region" evidence="1">
    <location>
        <begin position="561"/>
        <end position="639"/>
    </location>
</feature>
<name>A0ABX7II81_9ACTO</name>
<sequence length="893" mass="100765">MEESDVQAFGLTDYFSAETQIRFIEYFRKKYPQSPKLLLINVELRLAESVNKKSEQIDYHLIFSNTVTPKELRDFLHNLRTETTDHNGRKKNCSELSATDFESVTVTRGSIQEAFERTFGPKPNHTDRVIYCSPINGNGIRAQTGNMRKAQLSDEVDKFSDAFFGNSKSSEHFLRSDRYEDKNQISAAKPVFSGSDAHNFEDLERWTGRSISGSDNDKITTWIKADLSFAGLQQALIEPAERVRLQDIKPDSKPSYQVISHVTFHDQKSFPERIDFNPNLNSIIGSRSSGKSSLLAYISHAIDPEVTEQLLSETTNGPAAGISWNSPEASVGCVVHWANGETSDKSEANGTIHKGKVIYIPQSSLYRLSENPQKITDKIRPILFRIDPELKNAHDLLESGLTDTNEKLKTQIEKWFYNQDEIISNADDIKDVGDQNAINAEIQKINDEITSKLQESTLSAVDQDRLDALLEELSSLDKQIATDTDILDTFKKYCLFTEDNDDPKIIDNALSVTIETNPPVANLPLTLQESVKNEISSMMTILRAKIEQLILDQAHSTATCRKNNISKLKQLRNDNESLLKKQESNALLGELNAKKRAQVDKLEKLKKLDSARKQLHTTQKNLEEDIRESLEQRKKLLSDFEQNFNSKRRSLDALEFGIETDFSPEEVARISELVNRRKKNDFSSPEDGINIKKCQDEPISLLNMIQKGKLVPKGTTGETELGQKILSTAPSVRFTAALDSDTIGGFSRSSMTPGKQALFALTLIMNENQSPWPLLIDQPEDDLDSRSIYEAIVPYIQARKRERQILMVTHNANLAIGADSENVIVANRHGIDRKNPNNRTFNYITGPLEHSESKNLSCNTILESAGIREHACEILDGGKEAFEKRKHKYQIKN</sequence>
<keyword evidence="3" id="KW-1185">Reference proteome</keyword>
<evidence type="ECO:0000313" key="3">
    <source>
        <dbReference type="Proteomes" id="UP000602653"/>
    </source>
</evidence>